<dbReference type="PANTHER" id="PTHR12413">
    <property type="entry name" value="DOLICHYL GLYCOSYLTRANSFERASE"/>
    <property type="match status" value="1"/>
</dbReference>
<evidence type="ECO:0000256" key="7">
    <source>
        <dbReference type="ARBA" id="ARBA00022824"/>
    </source>
</evidence>
<keyword evidence="4 10" id="KW-0328">Glycosyltransferase</keyword>
<dbReference type="UniPathway" id="UPA00378"/>
<dbReference type="InterPro" id="IPR004856">
    <property type="entry name" value="Glyco_trans_ALG6/ALG8"/>
</dbReference>
<comment type="caution">
    <text evidence="10">Lacks conserved residue(s) required for the propagation of feature annotation.</text>
</comment>
<accession>A0A2T9YHN8</accession>
<evidence type="ECO:0000256" key="4">
    <source>
        <dbReference type="ARBA" id="ARBA00022676"/>
    </source>
</evidence>
<evidence type="ECO:0000256" key="3">
    <source>
        <dbReference type="ARBA" id="ARBA00008715"/>
    </source>
</evidence>
<feature type="transmembrane region" description="Helical" evidence="10">
    <location>
        <begin position="403"/>
        <end position="425"/>
    </location>
</feature>
<dbReference type="GO" id="GO:0042281">
    <property type="term" value="F:dolichyl pyrophosphate Man9GlcNAc2 alpha-1,3-glucosyltransferase activity"/>
    <property type="evidence" value="ECO:0007669"/>
    <property type="project" value="TreeGrafter"/>
</dbReference>
<sequence length="444" mass="51327">MPPKSSKKTNQSLQIKAKIQSKLLKNLENGEQDADTIYLNAQRLKKKKMSDVLPKNILFSFYDFLEQQHSKSTALHYALLFGFFIRYAVGMGSFSGQASPPMHGDYEAQRHWMEITLHLPFSRWYFYDLQYWGLDYPPLTAFHSYICGFVANLINPEWVALDKSRGFESYQSKLFMRATVIVFDFLIYIPGIILFMFSYMKSHDWKYKLGTTVAVVSAMMLSPWLSSLPQLNQIVFRVFPFARGLFEDKVANIWCSLSIFIKFKNILTIDQLAKLSAILTAIAFTPPNFLLMRFVVRSKIHEKTILLVALPILLLYTDEPFLASIFIQVATFSMYPLLQRDGLQLQYASTMLLWALFSSIFPFSLLTSQETYKKVISSLLGLVMISWHIVFSCFDPPARLPHLFIMINTIFSCFVFCTTYIYLLYRMFSIFSGINVASNKIKAQ</sequence>
<evidence type="ECO:0000256" key="1">
    <source>
        <dbReference type="ARBA" id="ARBA00004477"/>
    </source>
</evidence>
<feature type="transmembrane region" description="Helical" evidence="10">
    <location>
        <begin position="74"/>
        <end position="94"/>
    </location>
</feature>
<feature type="transmembrane region" description="Helical" evidence="10">
    <location>
        <begin position="304"/>
        <end position="327"/>
    </location>
</feature>
<feature type="transmembrane region" description="Helical" evidence="10">
    <location>
        <begin position="375"/>
        <end position="391"/>
    </location>
</feature>
<proteinExistence type="inferred from homology"/>
<dbReference type="EC" id="2.4.1.-" evidence="10"/>
<keyword evidence="8 10" id="KW-1133">Transmembrane helix</keyword>
<dbReference type="AlphaFoldDB" id="A0A2T9YHN8"/>
<dbReference type="Proteomes" id="UP000245383">
    <property type="component" value="Unassembled WGS sequence"/>
</dbReference>
<keyword evidence="7 10" id="KW-0256">Endoplasmic reticulum</keyword>
<feature type="transmembrane region" description="Helical" evidence="10">
    <location>
        <begin position="174"/>
        <end position="197"/>
    </location>
</feature>
<gene>
    <name evidence="11" type="ORF">BB561_004192</name>
</gene>
<evidence type="ECO:0000313" key="11">
    <source>
        <dbReference type="EMBL" id="PVU91840.1"/>
    </source>
</evidence>
<evidence type="ECO:0000256" key="5">
    <source>
        <dbReference type="ARBA" id="ARBA00022679"/>
    </source>
</evidence>
<protein>
    <recommendedName>
        <fullName evidence="10">Alpha-1,3-glucosyltransferase</fullName>
        <ecNumber evidence="10">2.4.1.-</ecNumber>
    </recommendedName>
</protein>
<keyword evidence="9 10" id="KW-0472">Membrane</keyword>
<dbReference type="GO" id="GO:0005789">
    <property type="term" value="C:endoplasmic reticulum membrane"/>
    <property type="evidence" value="ECO:0007669"/>
    <property type="project" value="UniProtKB-SubCell"/>
</dbReference>
<name>A0A2T9YHN8_9FUNG</name>
<evidence type="ECO:0000256" key="9">
    <source>
        <dbReference type="ARBA" id="ARBA00023136"/>
    </source>
</evidence>
<comment type="pathway">
    <text evidence="2 10">Protein modification; protein glycosylation.</text>
</comment>
<keyword evidence="5 10" id="KW-0808">Transferase</keyword>
<evidence type="ECO:0000256" key="6">
    <source>
        <dbReference type="ARBA" id="ARBA00022692"/>
    </source>
</evidence>
<keyword evidence="12" id="KW-1185">Reference proteome</keyword>
<evidence type="ECO:0000256" key="10">
    <source>
        <dbReference type="RuleBase" id="RU363110"/>
    </source>
</evidence>
<evidence type="ECO:0000256" key="8">
    <source>
        <dbReference type="ARBA" id="ARBA00022989"/>
    </source>
</evidence>
<dbReference type="OrthoDB" id="5589195at2759"/>
<reference evidence="11 12" key="1">
    <citation type="journal article" date="2018" name="MBio">
        <title>Comparative Genomics Reveals the Core Gene Toolbox for the Fungus-Insect Symbiosis.</title>
        <authorList>
            <person name="Wang Y."/>
            <person name="Stata M."/>
            <person name="Wang W."/>
            <person name="Stajich J.E."/>
            <person name="White M.M."/>
            <person name="Moncalvo J.M."/>
        </authorList>
    </citation>
    <scope>NUCLEOTIDE SEQUENCE [LARGE SCALE GENOMIC DNA]</scope>
    <source>
        <strain evidence="11 12">SWE-8-4</strain>
    </source>
</reference>
<evidence type="ECO:0000256" key="2">
    <source>
        <dbReference type="ARBA" id="ARBA00004922"/>
    </source>
</evidence>
<dbReference type="EMBL" id="MBFR01000184">
    <property type="protein sequence ID" value="PVU91840.1"/>
    <property type="molecule type" value="Genomic_DNA"/>
</dbReference>
<feature type="transmembrane region" description="Helical" evidence="10">
    <location>
        <begin position="272"/>
        <end position="292"/>
    </location>
</feature>
<dbReference type="STRING" id="133385.A0A2T9YHN8"/>
<dbReference type="Pfam" id="PF03155">
    <property type="entry name" value="Alg6_Alg8"/>
    <property type="match status" value="3"/>
</dbReference>
<keyword evidence="6 10" id="KW-0812">Transmembrane</keyword>
<feature type="transmembrane region" description="Helical" evidence="10">
    <location>
        <begin position="347"/>
        <end position="368"/>
    </location>
</feature>
<organism evidence="11 12">
    <name type="scientific">Smittium simulii</name>
    <dbReference type="NCBI Taxonomy" id="133385"/>
    <lineage>
        <taxon>Eukaryota</taxon>
        <taxon>Fungi</taxon>
        <taxon>Fungi incertae sedis</taxon>
        <taxon>Zoopagomycota</taxon>
        <taxon>Kickxellomycotina</taxon>
        <taxon>Harpellomycetes</taxon>
        <taxon>Harpellales</taxon>
        <taxon>Legeriomycetaceae</taxon>
        <taxon>Smittium</taxon>
    </lineage>
</organism>
<evidence type="ECO:0000313" key="12">
    <source>
        <dbReference type="Proteomes" id="UP000245383"/>
    </source>
</evidence>
<dbReference type="PANTHER" id="PTHR12413:SF1">
    <property type="entry name" value="DOLICHYL PYROPHOSPHATE MAN9GLCNAC2 ALPHA-1,3-GLUCOSYLTRANSFERASE"/>
    <property type="match status" value="1"/>
</dbReference>
<comment type="similarity">
    <text evidence="3 10">Belongs to the ALG6/ALG8 glucosyltransferase family.</text>
</comment>
<comment type="subcellular location">
    <subcellularLocation>
        <location evidence="1 10">Endoplasmic reticulum membrane</location>
        <topology evidence="1 10">Multi-pass membrane protein</topology>
    </subcellularLocation>
</comment>
<comment type="caution">
    <text evidence="11">The sequence shown here is derived from an EMBL/GenBank/DDBJ whole genome shotgun (WGS) entry which is preliminary data.</text>
</comment>